<keyword evidence="2" id="KW-0285">Flavoprotein</keyword>
<dbReference type="InterPro" id="IPR006094">
    <property type="entry name" value="Oxid_FAD_bind_N"/>
</dbReference>
<dbReference type="InterPro" id="IPR016171">
    <property type="entry name" value="Vanillyl_alc_oxidase_C-sub2"/>
</dbReference>
<dbReference type="RefSeq" id="WP_260561154.1">
    <property type="nucleotide sequence ID" value="NZ_BAABEC010000069.1"/>
</dbReference>
<dbReference type="SUPFAM" id="SSF55103">
    <property type="entry name" value="FAD-linked oxidases, C-terminal domain"/>
    <property type="match status" value="1"/>
</dbReference>
<dbReference type="InterPro" id="IPR004113">
    <property type="entry name" value="FAD-bd_oxidored_4_C"/>
</dbReference>
<dbReference type="Pfam" id="PF01565">
    <property type="entry name" value="FAD_binding_4"/>
    <property type="match status" value="1"/>
</dbReference>
<feature type="domain" description="FAD-binding PCMH-type" evidence="6">
    <location>
        <begin position="63"/>
        <end position="235"/>
    </location>
</feature>
<dbReference type="PROSITE" id="PS51387">
    <property type="entry name" value="FAD_PCMH"/>
    <property type="match status" value="1"/>
</dbReference>
<evidence type="ECO:0000313" key="7">
    <source>
        <dbReference type="EMBL" id="UWX64896.1"/>
    </source>
</evidence>
<proteinExistence type="predicted"/>
<evidence type="ECO:0000256" key="5">
    <source>
        <dbReference type="SAM" id="MobiDB-lite"/>
    </source>
</evidence>
<keyword evidence="3" id="KW-0274">FAD</keyword>
<dbReference type="InterPro" id="IPR036318">
    <property type="entry name" value="FAD-bd_PCMH-like_sf"/>
</dbReference>
<dbReference type="Pfam" id="PF02913">
    <property type="entry name" value="FAD-oxidase_C"/>
    <property type="match status" value="1"/>
</dbReference>
<reference evidence="7" key="1">
    <citation type="submission" date="2022-09" db="EMBL/GenBank/DDBJ databases">
        <title>genome sequence of Deinococcus rubellus.</title>
        <authorList>
            <person name="Srinivasan S."/>
        </authorList>
    </citation>
    <scope>NUCLEOTIDE SEQUENCE</scope>
    <source>
        <strain evidence="7">Ant6</strain>
    </source>
</reference>
<keyword evidence="8" id="KW-1185">Reference proteome</keyword>
<feature type="compositionally biased region" description="Polar residues" evidence="5">
    <location>
        <begin position="14"/>
        <end position="23"/>
    </location>
</feature>
<dbReference type="Gene3D" id="1.10.45.10">
    <property type="entry name" value="Vanillyl-alcohol Oxidase, Chain A, domain 4"/>
    <property type="match status" value="1"/>
</dbReference>
<dbReference type="Gene3D" id="3.30.465.10">
    <property type="match status" value="1"/>
</dbReference>
<evidence type="ECO:0000313" key="8">
    <source>
        <dbReference type="Proteomes" id="UP001060261"/>
    </source>
</evidence>
<accession>A0ABY5YL83</accession>
<name>A0ABY5YL83_9DEIO</name>
<protein>
    <submittedName>
        <fullName evidence="7">FAD-binding protein</fullName>
    </submittedName>
</protein>
<feature type="region of interest" description="Disordered" evidence="5">
    <location>
        <begin position="469"/>
        <end position="491"/>
    </location>
</feature>
<dbReference type="PANTHER" id="PTHR42934:SF2">
    <property type="entry name" value="GLYCOLATE OXIDASE SUBUNIT GLCD"/>
    <property type="match status" value="1"/>
</dbReference>
<sequence length="491" mass="52237">MSLFNRRKPEKLGLTTNSSVSKPRSTDAPHGPLALELTRLLGPQKVLSAPAERLNYGYDAILVGKTPLCVVLAESTADVVTAVRVAKAAGVPIVGRGAASGLSGGAAPLVESLVISFTRMTRLDIFAERREARAQAGVITLAVSEAARPHGLVYPPDPASFRTSTIGGNLGENAGGPMCFKYGVSGDYVKGLQFVDVDGDVHELTRDAYDLAGLLIGSEGTLGFITEATLRLVTPPKFTRTLMSHFAEVGQAAEAVSRSIAAGAVPAKLEFMDRACTNAVEDYLNIGLPRGAEAVLLVDTDGEDLATVEEELALVEAACQQHGGSVRRAEGELESAALWRARRSISPALGRIRPQRMNEDIVVPRSALPEVVREIRALGEASGFHLVQFGHIGDGNLHPNILFDPRRESSEKVHELAYQVALVALRHGGVLSGEHGIGAMKRAFMRDAVDPVTLDALWAVKRALDPQERLNPGKVLPGDTDLPHGSAYARP</sequence>
<dbReference type="InterPro" id="IPR016169">
    <property type="entry name" value="FAD-bd_PCMH_sub2"/>
</dbReference>
<dbReference type="PANTHER" id="PTHR42934">
    <property type="entry name" value="GLYCOLATE OXIDASE SUBUNIT GLCD"/>
    <property type="match status" value="1"/>
</dbReference>
<dbReference type="SUPFAM" id="SSF56176">
    <property type="entry name" value="FAD-binding/transporter-associated domain-like"/>
    <property type="match status" value="1"/>
</dbReference>
<dbReference type="InterPro" id="IPR016166">
    <property type="entry name" value="FAD-bd_PCMH"/>
</dbReference>
<evidence type="ECO:0000256" key="3">
    <source>
        <dbReference type="ARBA" id="ARBA00022827"/>
    </source>
</evidence>
<dbReference type="Proteomes" id="UP001060261">
    <property type="component" value="Chromosome"/>
</dbReference>
<organism evidence="7 8">
    <name type="scientific">Deinococcus rubellus</name>
    <dbReference type="NCBI Taxonomy" id="1889240"/>
    <lineage>
        <taxon>Bacteria</taxon>
        <taxon>Thermotogati</taxon>
        <taxon>Deinococcota</taxon>
        <taxon>Deinococci</taxon>
        <taxon>Deinococcales</taxon>
        <taxon>Deinococcaceae</taxon>
        <taxon>Deinococcus</taxon>
    </lineage>
</organism>
<dbReference type="InterPro" id="IPR016164">
    <property type="entry name" value="FAD-linked_Oxase-like_C"/>
</dbReference>
<evidence type="ECO:0000256" key="4">
    <source>
        <dbReference type="ARBA" id="ARBA00023002"/>
    </source>
</evidence>
<evidence type="ECO:0000259" key="6">
    <source>
        <dbReference type="PROSITE" id="PS51387"/>
    </source>
</evidence>
<comment type="cofactor">
    <cofactor evidence="1">
        <name>FAD</name>
        <dbReference type="ChEBI" id="CHEBI:57692"/>
    </cofactor>
</comment>
<dbReference type="Gene3D" id="3.30.70.2740">
    <property type="match status" value="1"/>
</dbReference>
<evidence type="ECO:0000256" key="2">
    <source>
        <dbReference type="ARBA" id="ARBA00022630"/>
    </source>
</evidence>
<gene>
    <name evidence="7" type="ORF">N0D28_04335</name>
</gene>
<feature type="region of interest" description="Disordered" evidence="5">
    <location>
        <begin position="1"/>
        <end position="29"/>
    </location>
</feature>
<evidence type="ECO:0000256" key="1">
    <source>
        <dbReference type="ARBA" id="ARBA00001974"/>
    </source>
</evidence>
<dbReference type="EMBL" id="CP104213">
    <property type="protein sequence ID" value="UWX64896.1"/>
    <property type="molecule type" value="Genomic_DNA"/>
</dbReference>
<keyword evidence="4" id="KW-0560">Oxidoreductase</keyword>
<dbReference type="InterPro" id="IPR051914">
    <property type="entry name" value="FAD-linked_OxidoTrans_Type4"/>
</dbReference>